<protein>
    <recommendedName>
        <fullName evidence="1">TniQ domain-containing protein</fullName>
    </recommendedName>
</protein>
<sequence length="469" mass="55646">MIAFLPELYSDELVYSWLSRYYVKSGCLSFAYVVEDLYVHQYTRPDTEFLNEMKPDVMELIDRYCNIEQLVQRHTMFSSYGRFLPLERKQEAYEALLRMHGNFNNLLSIPKNQRGTGRFLRYCPICAREDREQHGETYWHRIHQIEGIQICRRHGCYLCESNVSMDRQKKAGFWDAETLIPQSETIQICRDRRKIAFTEYISQVFEAAMDFQGKISVADFLKLRLARYARTDSGASLSLDNLYMDYQEFFGEDACMTKGQMQKILLGVRYHFSDICKLAMFAGISVEELTAIPDTVKDSLREPVYQQVAEELQVDYDLVCKIGEAVLKRYERKERVVQRRKRTFAWERMDAEMLPNVKKTVKRLYQTGEERPRRITVFLVQKEMGFPDKRFDKLPKCKAEILKYQETQKEYWARQAVWAYRKLLREGQPVNWTKIRRLTNMRNVDFQGCKAFLDNYGTSEEVKHLQGLI</sequence>
<organism evidence="2 3">
    <name type="scientific">Blautia wexlerae</name>
    <dbReference type="NCBI Taxonomy" id="418240"/>
    <lineage>
        <taxon>Bacteria</taxon>
        <taxon>Bacillati</taxon>
        <taxon>Bacillota</taxon>
        <taxon>Clostridia</taxon>
        <taxon>Lachnospirales</taxon>
        <taxon>Lachnospiraceae</taxon>
        <taxon>Blautia</taxon>
    </lineage>
</organism>
<dbReference type="AlphaFoldDB" id="A0A174H2N2"/>
<reference evidence="2 3" key="1">
    <citation type="submission" date="2015-09" db="EMBL/GenBank/DDBJ databases">
        <authorList>
            <consortium name="Pathogen Informatics"/>
        </authorList>
    </citation>
    <scope>NUCLEOTIDE SEQUENCE [LARGE SCALE GENOMIC DNA]</scope>
    <source>
        <strain evidence="2 3">2789STDY5834863</strain>
    </source>
</reference>
<evidence type="ECO:0000313" key="3">
    <source>
        <dbReference type="Proteomes" id="UP000095431"/>
    </source>
</evidence>
<evidence type="ECO:0000259" key="1">
    <source>
        <dbReference type="Pfam" id="PF06527"/>
    </source>
</evidence>
<gene>
    <name evidence="2" type="ORF">ERS852478_03575</name>
</gene>
<dbReference type="EMBL" id="CYZN01000038">
    <property type="protein sequence ID" value="CUO68491.1"/>
    <property type="molecule type" value="Genomic_DNA"/>
</dbReference>
<accession>A0A174H2N2</accession>
<dbReference type="InterPro" id="IPR009492">
    <property type="entry name" value="TniQ"/>
</dbReference>
<dbReference type="RefSeq" id="WP_055201445.1">
    <property type="nucleotide sequence ID" value="NZ_BTHH01000008.1"/>
</dbReference>
<dbReference type="Proteomes" id="UP000095431">
    <property type="component" value="Unassembled WGS sequence"/>
</dbReference>
<name>A0A174H2N2_9FIRM</name>
<proteinExistence type="predicted"/>
<dbReference type="Pfam" id="PF06527">
    <property type="entry name" value="TniQ"/>
    <property type="match status" value="1"/>
</dbReference>
<feature type="domain" description="TniQ" evidence="1">
    <location>
        <begin position="5"/>
        <end position="158"/>
    </location>
</feature>
<evidence type="ECO:0000313" key="2">
    <source>
        <dbReference type="EMBL" id="CUO68491.1"/>
    </source>
</evidence>